<protein>
    <submittedName>
        <fullName evidence="2">Uncharacterized protein</fullName>
    </submittedName>
</protein>
<dbReference type="EMBL" id="VBPA01000226">
    <property type="protein sequence ID" value="TMQ70208.1"/>
    <property type="molecule type" value="Genomic_DNA"/>
</dbReference>
<proteinExistence type="predicted"/>
<sequence>MAVGGGFDELGRDAHAIAGAQHRAFDDRVDAQLARDVRQRAADALEAHGGGARDDAQRPDLGQVGDQRLGHAVGEVLLLGVAREVLEREHGDRLDTRRRRGASRRAGRDAPELQGDLARVRPPLRILLETAQRQRFQLPTAIS</sequence>
<feature type="region of interest" description="Disordered" evidence="1">
    <location>
        <begin position="39"/>
        <end position="64"/>
    </location>
</feature>
<accession>A0A538U2U7</accession>
<name>A0A538U2U7_UNCEI</name>
<dbReference type="Proteomes" id="UP000319836">
    <property type="component" value="Unassembled WGS sequence"/>
</dbReference>
<feature type="compositionally biased region" description="Basic and acidic residues" evidence="1">
    <location>
        <begin position="39"/>
        <end position="58"/>
    </location>
</feature>
<feature type="compositionally biased region" description="Basic residues" evidence="1">
    <location>
        <begin position="96"/>
        <end position="105"/>
    </location>
</feature>
<gene>
    <name evidence="2" type="ORF">E6K80_09225</name>
</gene>
<evidence type="ECO:0000256" key="1">
    <source>
        <dbReference type="SAM" id="MobiDB-lite"/>
    </source>
</evidence>
<evidence type="ECO:0000313" key="3">
    <source>
        <dbReference type="Proteomes" id="UP000319836"/>
    </source>
</evidence>
<dbReference type="AlphaFoldDB" id="A0A538U2U7"/>
<organism evidence="2 3">
    <name type="scientific">Eiseniibacteriota bacterium</name>
    <dbReference type="NCBI Taxonomy" id="2212470"/>
    <lineage>
        <taxon>Bacteria</taxon>
        <taxon>Candidatus Eiseniibacteriota</taxon>
    </lineage>
</organism>
<feature type="region of interest" description="Disordered" evidence="1">
    <location>
        <begin position="89"/>
        <end position="116"/>
    </location>
</feature>
<evidence type="ECO:0000313" key="2">
    <source>
        <dbReference type="EMBL" id="TMQ70208.1"/>
    </source>
</evidence>
<reference evidence="2 3" key="1">
    <citation type="journal article" date="2019" name="Nat. Microbiol.">
        <title>Mediterranean grassland soil C-N compound turnover is dependent on rainfall and depth, and is mediated by genomically divergent microorganisms.</title>
        <authorList>
            <person name="Diamond S."/>
            <person name="Andeer P.F."/>
            <person name="Li Z."/>
            <person name="Crits-Christoph A."/>
            <person name="Burstein D."/>
            <person name="Anantharaman K."/>
            <person name="Lane K.R."/>
            <person name="Thomas B.C."/>
            <person name="Pan C."/>
            <person name="Northen T.R."/>
            <person name="Banfield J.F."/>
        </authorList>
    </citation>
    <scope>NUCLEOTIDE SEQUENCE [LARGE SCALE GENOMIC DNA]</scope>
    <source>
        <strain evidence="2">WS_10</strain>
    </source>
</reference>
<comment type="caution">
    <text evidence="2">The sequence shown here is derived from an EMBL/GenBank/DDBJ whole genome shotgun (WGS) entry which is preliminary data.</text>
</comment>